<dbReference type="Gene3D" id="3.40.50.150">
    <property type="entry name" value="Vaccinia Virus protein VP39"/>
    <property type="match status" value="1"/>
</dbReference>
<dbReference type="InterPro" id="IPR003358">
    <property type="entry name" value="tRNA_(Gua-N-7)_MeTrfase_Trmb"/>
</dbReference>
<evidence type="ECO:0000256" key="4">
    <source>
        <dbReference type="ARBA" id="ARBA00022679"/>
    </source>
</evidence>
<dbReference type="NCBIfam" id="TIGR00091">
    <property type="entry name" value="tRNA (guanosine(46)-N7)-methyltransferase TrmB"/>
    <property type="match status" value="1"/>
</dbReference>
<dbReference type="InterPro" id="IPR029063">
    <property type="entry name" value="SAM-dependent_MTases_sf"/>
</dbReference>
<dbReference type="GO" id="GO:0008176">
    <property type="term" value="F:tRNA (guanine(46)-N7)-methyltransferase activity"/>
    <property type="evidence" value="ECO:0007669"/>
    <property type="project" value="UniProtKB-UniRule"/>
</dbReference>
<feature type="binding site" evidence="9">
    <location>
        <position position="101"/>
    </location>
    <ligand>
        <name>S-adenosyl-L-methionine</name>
        <dbReference type="ChEBI" id="CHEBI:59789"/>
    </ligand>
</feature>
<feature type="binding site" evidence="9">
    <location>
        <begin position="227"/>
        <end position="230"/>
    </location>
    <ligand>
        <name>substrate</name>
    </ligand>
</feature>
<comment type="function">
    <text evidence="2 9">Catalyzes the formation of N(7)-methylguanine at position 46 (m7G46) in tRNA.</text>
</comment>
<dbReference type="HAMAP" id="MF_01057">
    <property type="entry name" value="tRNA_methyltr_TrmB"/>
    <property type="match status" value="1"/>
</dbReference>
<evidence type="ECO:0000256" key="2">
    <source>
        <dbReference type="ARBA" id="ARBA00003015"/>
    </source>
</evidence>
<evidence type="ECO:0000313" key="10">
    <source>
        <dbReference type="EMBL" id="RUO48648.1"/>
    </source>
</evidence>
<dbReference type="FunFam" id="3.40.50.150:FF:000035">
    <property type="entry name" value="tRNA (guanine-N(7)-)-methyltransferase"/>
    <property type="match status" value="1"/>
</dbReference>
<comment type="caution">
    <text evidence="9">Lacks conserved residue(s) required for the propagation of feature annotation.</text>
</comment>
<dbReference type="OrthoDB" id="9802090at2"/>
<keyword evidence="4 9" id="KW-0808">Transferase</keyword>
<dbReference type="Proteomes" id="UP000286678">
    <property type="component" value="Unassembled WGS sequence"/>
</dbReference>
<dbReference type="RefSeq" id="WP_126833289.1">
    <property type="nucleotide sequence ID" value="NZ_PIPT01000003.1"/>
</dbReference>
<dbReference type="PROSITE" id="PS51625">
    <property type="entry name" value="SAM_MT_TRMB"/>
    <property type="match status" value="1"/>
</dbReference>
<dbReference type="EMBL" id="PIPT01000003">
    <property type="protein sequence ID" value="RUO48648.1"/>
    <property type="molecule type" value="Genomic_DNA"/>
</dbReference>
<sequence length="249" mass="28305">MSASKTPSETQKNLAEAQEKGRYIRQIRSFVKREGRLTKGQAAAMERSWPTMGLEHAQGPIHLSEVFGRDADTIVEIGFGMGHSLVAMAAAAPEKNFIGIEVHRPGVGACLMEAEQQGVSNLRVYEHDAVEVFRDCIAEESLAGVQVFFPDPWHKKRHHKRRLIQPEFVEKLRAKLRVGGVLHLATDWENYAEHMLEVMQAAEQEGKWENLSPTNDYVPRPDERPLTKFEKRGERLGHGVWDLKFRRTS</sequence>
<evidence type="ECO:0000256" key="5">
    <source>
        <dbReference type="ARBA" id="ARBA00022691"/>
    </source>
</evidence>
<evidence type="ECO:0000256" key="6">
    <source>
        <dbReference type="ARBA" id="ARBA00022694"/>
    </source>
</evidence>
<dbReference type="PANTHER" id="PTHR23417">
    <property type="entry name" value="3-DEOXY-D-MANNO-OCTULOSONIC-ACID TRANSFERASE/TRNA GUANINE-N 7 - -METHYLTRANSFERASE"/>
    <property type="match status" value="1"/>
</dbReference>
<accession>A0A432XIU7</accession>
<protein>
    <recommendedName>
        <fullName evidence="9">tRNA (guanine-N(7)-)-methyltransferase</fullName>
        <ecNumber evidence="9">2.1.1.33</ecNumber>
    </recommendedName>
    <alternativeName>
        <fullName evidence="9">tRNA (guanine(46)-N(7))-methyltransferase</fullName>
    </alternativeName>
    <alternativeName>
        <fullName evidence="9">tRNA(m7G46)-methyltransferase</fullName>
    </alternativeName>
</protein>
<proteinExistence type="inferred from homology"/>
<dbReference type="Pfam" id="PF02390">
    <property type="entry name" value="Methyltransf_4"/>
    <property type="match status" value="1"/>
</dbReference>
<name>A0A432XIU7_9GAMM</name>
<feature type="binding site" evidence="9">
    <location>
        <position position="187"/>
    </location>
    <ligand>
        <name>substrate</name>
    </ligand>
</feature>
<dbReference type="AlphaFoldDB" id="A0A432XIU7"/>
<comment type="pathway">
    <text evidence="7 9">tRNA modification; N(7)-methylguanine-tRNA biosynthesis.</text>
</comment>
<comment type="catalytic activity">
    <reaction evidence="1 9">
        <text>guanosine(46) in tRNA + S-adenosyl-L-methionine = N(7)-methylguanosine(46) in tRNA + S-adenosyl-L-homocysteine</text>
        <dbReference type="Rhea" id="RHEA:42708"/>
        <dbReference type="Rhea" id="RHEA-COMP:10188"/>
        <dbReference type="Rhea" id="RHEA-COMP:10189"/>
        <dbReference type="ChEBI" id="CHEBI:57856"/>
        <dbReference type="ChEBI" id="CHEBI:59789"/>
        <dbReference type="ChEBI" id="CHEBI:74269"/>
        <dbReference type="ChEBI" id="CHEBI:74480"/>
        <dbReference type="EC" id="2.1.1.33"/>
    </reaction>
</comment>
<evidence type="ECO:0000256" key="8">
    <source>
        <dbReference type="ARBA" id="ARBA00060767"/>
    </source>
</evidence>
<comment type="similarity">
    <text evidence="8 9">Belongs to the class I-like SAM-binding methyltransferase superfamily. TrmB family.</text>
</comment>
<organism evidence="10 11">
    <name type="scientific">Pseudidiomarina aquimaris</name>
    <dbReference type="NCBI Taxonomy" id="641841"/>
    <lineage>
        <taxon>Bacteria</taxon>
        <taxon>Pseudomonadati</taxon>
        <taxon>Pseudomonadota</taxon>
        <taxon>Gammaproteobacteria</taxon>
        <taxon>Alteromonadales</taxon>
        <taxon>Idiomarinaceae</taxon>
        <taxon>Pseudidiomarina</taxon>
    </lineage>
</organism>
<feature type="binding site" evidence="9">
    <location>
        <position position="76"/>
    </location>
    <ligand>
        <name>S-adenosyl-L-methionine</name>
        <dbReference type="ChEBI" id="CHEBI:59789"/>
    </ligand>
</feature>
<comment type="caution">
    <text evidence="10">The sequence shown here is derived from an EMBL/GenBank/DDBJ whole genome shotgun (WGS) entry which is preliminary data.</text>
</comment>
<feature type="binding site" evidence="9">
    <location>
        <position position="151"/>
    </location>
    <ligand>
        <name>S-adenosyl-L-methionine</name>
        <dbReference type="ChEBI" id="CHEBI:59789"/>
    </ligand>
</feature>
<dbReference type="UniPathway" id="UPA00989"/>
<gene>
    <name evidence="9" type="primary">trmB</name>
    <name evidence="10" type="ORF">CWE21_04590</name>
</gene>
<dbReference type="PANTHER" id="PTHR23417:SF14">
    <property type="entry name" value="PENTACOTRIPEPTIDE-REPEAT REGION OF PRORP DOMAIN-CONTAINING PROTEIN"/>
    <property type="match status" value="1"/>
</dbReference>
<feature type="binding site" evidence="9">
    <location>
        <position position="155"/>
    </location>
    <ligand>
        <name>substrate</name>
    </ligand>
</feature>
<evidence type="ECO:0000313" key="11">
    <source>
        <dbReference type="Proteomes" id="UP000286678"/>
    </source>
</evidence>
<evidence type="ECO:0000256" key="3">
    <source>
        <dbReference type="ARBA" id="ARBA00022603"/>
    </source>
</evidence>
<dbReference type="EC" id="2.1.1.33" evidence="9"/>
<dbReference type="InterPro" id="IPR055361">
    <property type="entry name" value="tRNA_methyltr_TrmB_bact"/>
</dbReference>
<evidence type="ECO:0000256" key="1">
    <source>
        <dbReference type="ARBA" id="ARBA00000142"/>
    </source>
</evidence>
<keyword evidence="3 9" id="KW-0489">Methyltransferase</keyword>
<dbReference type="CDD" id="cd02440">
    <property type="entry name" value="AdoMet_MTases"/>
    <property type="match status" value="1"/>
</dbReference>
<dbReference type="SUPFAM" id="SSF53335">
    <property type="entry name" value="S-adenosyl-L-methionine-dependent methyltransferases"/>
    <property type="match status" value="1"/>
</dbReference>
<dbReference type="GO" id="GO:0043527">
    <property type="term" value="C:tRNA methyltransferase complex"/>
    <property type="evidence" value="ECO:0007669"/>
    <property type="project" value="TreeGrafter"/>
</dbReference>
<keyword evidence="6 9" id="KW-0819">tRNA processing</keyword>
<evidence type="ECO:0000256" key="7">
    <source>
        <dbReference type="ARBA" id="ARBA00060552"/>
    </source>
</evidence>
<keyword evidence="11" id="KW-1185">Reference proteome</keyword>
<keyword evidence="5 9" id="KW-0949">S-adenosyl-L-methionine</keyword>
<reference evidence="11" key="1">
    <citation type="journal article" date="2018" name="Front. Microbiol.">
        <title>Genome-Based Analysis Reveals the Taxonomy and Diversity of the Family Idiomarinaceae.</title>
        <authorList>
            <person name="Liu Y."/>
            <person name="Lai Q."/>
            <person name="Shao Z."/>
        </authorList>
    </citation>
    <scope>NUCLEOTIDE SEQUENCE [LARGE SCALE GENOMIC DNA]</scope>
    <source>
        <strain evidence="11">SW15</strain>
    </source>
</reference>
<evidence type="ECO:0000256" key="9">
    <source>
        <dbReference type="HAMAP-Rule" id="MF_01057"/>
    </source>
</evidence>
<feature type="binding site" evidence="9">
    <location>
        <position position="128"/>
    </location>
    <ligand>
        <name>S-adenosyl-L-methionine</name>
        <dbReference type="ChEBI" id="CHEBI:59789"/>
    </ligand>
</feature>